<dbReference type="EMBL" id="JAHESC010000023">
    <property type="protein sequence ID" value="MBT1688152.1"/>
    <property type="molecule type" value="Genomic_DNA"/>
</dbReference>
<proteinExistence type="inferred from homology"/>
<keyword evidence="7 14" id="KW-0028">Amino-acid biosynthesis</keyword>
<dbReference type="AlphaFoldDB" id="A0AAP2DEZ7"/>
<dbReference type="SUPFAM" id="SSF53659">
    <property type="entry name" value="Isocitrate/Isopropylmalate dehydrogenase-like"/>
    <property type="match status" value="1"/>
</dbReference>
<evidence type="ECO:0000256" key="13">
    <source>
        <dbReference type="ARBA" id="ARBA00023304"/>
    </source>
</evidence>
<name>A0AAP2DEZ7_9BACT</name>
<reference evidence="17 18" key="1">
    <citation type="submission" date="2021-05" db="EMBL/GenBank/DDBJ databases">
        <title>A Polyphasic approach of four new species of the genus Ohtaekwangia: Ohtaekwangia histidinii sp. nov., Ohtaekwangia cretensis sp. nov., Ohtaekwangia indiensis sp. nov., Ohtaekwangia reichenbachii sp. nov. from diverse environment.</title>
        <authorList>
            <person name="Octaviana S."/>
        </authorList>
    </citation>
    <scope>NUCLEOTIDE SEQUENCE [LARGE SCALE GENOMIC DNA]</scope>
    <source>
        <strain evidence="17 18">PWU37</strain>
    </source>
</reference>
<keyword evidence="14" id="KW-0963">Cytoplasm</keyword>
<dbReference type="SMART" id="SM01329">
    <property type="entry name" value="Iso_dh"/>
    <property type="match status" value="1"/>
</dbReference>
<keyword evidence="13 14" id="KW-0100">Branched-chain amino acid biosynthesis</keyword>
<feature type="binding site" evidence="14">
    <location>
        <position position="221"/>
    </location>
    <ligand>
        <name>Mg(2+)</name>
        <dbReference type="ChEBI" id="CHEBI:18420"/>
    </ligand>
</feature>
<comment type="catalytic activity">
    <reaction evidence="1 14 15">
        <text>(2R,3S)-3-isopropylmalate + NAD(+) = 4-methyl-2-oxopentanoate + CO2 + NADH</text>
        <dbReference type="Rhea" id="RHEA:32271"/>
        <dbReference type="ChEBI" id="CHEBI:16526"/>
        <dbReference type="ChEBI" id="CHEBI:17865"/>
        <dbReference type="ChEBI" id="CHEBI:35121"/>
        <dbReference type="ChEBI" id="CHEBI:57540"/>
        <dbReference type="ChEBI" id="CHEBI:57945"/>
        <dbReference type="EC" id="1.1.1.85"/>
    </reaction>
</comment>
<feature type="site" description="Important for catalysis" evidence="14">
    <location>
        <position position="142"/>
    </location>
</feature>
<dbReference type="GO" id="GO:0009098">
    <property type="term" value="P:L-leucine biosynthetic process"/>
    <property type="evidence" value="ECO:0007669"/>
    <property type="project" value="UniProtKB-UniRule"/>
</dbReference>
<evidence type="ECO:0000256" key="11">
    <source>
        <dbReference type="ARBA" id="ARBA00023027"/>
    </source>
</evidence>
<evidence type="ECO:0000256" key="5">
    <source>
        <dbReference type="ARBA" id="ARBA00011738"/>
    </source>
</evidence>
<dbReference type="Pfam" id="PF00180">
    <property type="entry name" value="Iso_dh"/>
    <property type="match status" value="1"/>
</dbReference>
<dbReference type="FunFam" id="3.40.718.10:FF:000006">
    <property type="entry name" value="3-isopropylmalate dehydrogenase"/>
    <property type="match status" value="1"/>
</dbReference>
<dbReference type="GO" id="GO:0003862">
    <property type="term" value="F:3-isopropylmalate dehydrogenase activity"/>
    <property type="evidence" value="ECO:0007669"/>
    <property type="project" value="UniProtKB-UniRule"/>
</dbReference>
<evidence type="ECO:0000256" key="10">
    <source>
        <dbReference type="ARBA" id="ARBA00023002"/>
    </source>
</evidence>
<comment type="subcellular location">
    <subcellularLocation>
        <location evidence="14">Cytoplasm</location>
    </subcellularLocation>
</comment>
<dbReference type="RefSeq" id="WP_254091379.1">
    <property type="nucleotide sequence ID" value="NZ_JAHESC010000023.1"/>
</dbReference>
<keyword evidence="12 14" id="KW-0464">Manganese</keyword>
<keyword evidence="10 14" id="KW-0560">Oxidoreductase</keyword>
<organism evidence="17 18">
    <name type="scientific">Dawidia soli</name>
    <dbReference type="NCBI Taxonomy" id="2782352"/>
    <lineage>
        <taxon>Bacteria</taxon>
        <taxon>Pseudomonadati</taxon>
        <taxon>Bacteroidota</taxon>
        <taxon>Cytophagia</taxon>
        <taxon>Cytophagales</taxon>
        <taxon>Chryseotaleaceae</taxon>
        <taxon>Dawidia</taxon>
    </lineage>
</organism>
<evidence type="ECO:0000259" key="16">
    <source>
        <dbReference type="SMART" id="SM01329"/>
    </source>
</evidence>
<dbReference type="GO" id="GO:0005829">
    <property type="term" value="C:cytosol"/>
    <property type="evidence" value="ECO:0007669"/>
    <property type="project" value="TreeGrafter"/>
</dbReference>
<dbReference type="InterPro" id="IPR004429">
    <property type="entry name" value="Isopropylmalate_DH"/>
</dbReference>
<evidence type="ECO:0000256" key="8">
    <source>
        <dbReference type="ARBA" id="ARBA00022723"/>
    </source>
</evidence>
<feature type="binding site" evidence="14">
    <location>
        <position position="97"/>
    </location>
    <ligand>
        <name>substrate</name>
    </ligand>
</feature>
<feature type="binding site" evidence="14">
    <location>
        <position position="245"/>
    </location>
    <ligand>
        <name>Mg(2+)</name>
        <dbReference type="ChEBI" id="CHEBI:18420"/>
    </ligand>
</feature>
<keyword evidence="18" id="KW-1185">Reference proteome</keyword>
<evidence type="ECO:0000256" key="15">
    <source>
        <dbReference type="RuleBase" id="RU004445"/>
    </source>
</evidence>
<evidence type="ECO:0000256" key="2">
    <source>
        <dbReference type="ARBA" id="ARBA00001936"/>
    </source>
</evidence>
<feature type="domain" description="Isopropylmalate dehydrogenase-like" evidence="16">
    <location>
        <begin position="4"/>
        <end position="352"/>
    </location>
</feature>
<comment type="caution">
    <text evidence="17">The sequence shown here is derived from an EMBL/GenBank/DDBJ whole genome shotgun (WGS) entry which is preliminary data.</text>
</comment>
<dbReference type="GO" id="GO:0051287">
    <property type="term" value="F:NAD binding"/>
    <property type="evidence" value="ECO:0007669"/>
    <property type="project" value="InterPro"/>
</dbReference>
<dbReference type="GO" id="GO:0000287">
    <property type="term" value="F:magnesium ion binding"/>
    <property type="evidence" value="ECO:0007669"/>
    <property type="project" value="InterPro"/>
</dbReference>
<evidence type="ECO:0000256" key="14">
    <source>
        <dbReference type="HAMAP-Rule" id="MF_01033"/>
    </source>
</evidence>
<comment type="cofactor">
    <cofactor evidence="14 15">
        <name>Mg(2+)</name>
        <dbReference type="ChEBI" id="CHEBI:18420"/>
    </cofactor>
    <cofactor evidence="14 15">
        <name>Mn(2+)</name>
        <dbReference type="ChEBI" id="CHEBI:29035"/>
    </cofactor>
    <text evidence="14 15">Binds 1 Mg(2+) or Mn(2+) ion per subunit.</text>
</comment>
<feature type="binding site" evidence="14">
    <location>
        <position position="135"/>
    </location>
    <ligand>
        <name>substrate</name>
    </ligand>
</feature>
<keyword evidence="8 14" id="KW-0479">Metal-binding</keyword>
<evidence type="ECO:0000256" key="7">
    <source>
        <dbReference type="ARBA" id="ARBA00022605"/>
    </source>
</evidence>
<feature type="binding site" evidence="14">
    <location>
        <position position="107"/>
    </location>
    <ligand>
        <name>substrate</name>
    </ligand>
</feature>
<feature type="site" description="Important for catalysis" evidence="14">
    <location>
        <position position="189"/>
    </location>
</feature>
<dbReference type="PANTHER" id="PTHR42979:SF1">
    <property type="entry name" value="3-ISOPROPYLMALATE DEHYDROGENASE"/>
    <property type="match status" value="1"/>
</dbReference>
<feature type="binding site" evidence="14">
    <location>
        <position position="249"/>
    </location>
    <ligand>
        <name>Mg(2+)</name>
        <dbReference type="ChEBI" id="CHEBI:18420"/>
    </ligand>
</feature>
<accession>A0AAP2DEZ7</accession>
<comment type="cofactor">
    <cofactor evidence="2">
        <name>Mn(2+)</name>
        <dbReference type="ChEBI" id="CHEBI:29035"/>
    </cofactor>
</comment>
<comment type="function">
    <text evidence="14 15">Catalyzes the oxidation of 3-carboxy-2-hydroxy-4-methylpentanoate (3-isopropylmalate) to 3-carboxy-4-methyl-2-oxopentanoate. The product decarboxylates to 4-methyl-2 oxopentanoate.</text>
</comment>
<evidence type="ECO:0000256" key="4">
    <source>
        <dbReference type="ARBA" id="ARBA00008319"/>
    </source>
</evidence>
<dbReference type="PROSITE" id="PS00470">
    <property type="entry name" value="IDH_IMDH"/>
    <property type="match status" value="1"/>
</dbReference>
<keyword evidence="9 14" id="KW-0460">Magnesium</keyword>
<dbReference type="Gene3D" id="3.40.718.10">
    <property type="entry name" value="Isopropylmalate Dehydrogenase"/>
    <property type="match status" value="1"/>
</dbReference>
<comment type="caution">
    <text evidence="14">Lacks conserved residue(s) required for the propagation of feature annotation.</text>
</comment>
<comment type="similarity">
    <text evidence="4 14">Belongs to the isocitrate and isopropylmalate dehydrogenases family. LeuB type 1 subfamily.</text>
</comment>
<evidence type="ECO:0000313" key="18">
    <source>
        <dbReference type="Proteomes" id="UP001319180"/>
    </source>
</evidence>
<dbReference type="Proteomes" id="UP001319180">
    <property type="component" value="Unassembled WGS sequence"/>
</dbReference>
<protein>
    <recommendedName>
        <fullName evidence="14">3-isopropylmalate dehydrogenase</fullName>
        <ecNumber evidence="14">1.1.1.85</ecNumber>
    </recommendedName>
    <alternativeName>
        <fullName evidence="14">3-IPM-DH</fullName>
    </alternativeName>
    <alternativeName>
        <fullName evidence="14">Beta-IPM dehydrogenase</fullName>
        <shortName evidence="14">IMDH</shortName>
    </alternativeName>
</protein>
<dbReference type="PANTHER" id="PTHR42979">
    <property type="entry name" value="3-ISOPROPYLMALATE DEHYDROGENASE"/>
    <property type="match status" value="1"/>
</dbReference>
<evidence type="ECO:0000256" key="3">
    <source>
        <dbReference type="ARBA" id="ARBA00004762"/>
    </source>
</evidence>
<comment type="subunit">
    <text evidence="5 14 15">Homodimer.</text>
</comment>
<evidence type="ECO:0000313" key="17">
    <source>
        <dbReference type="EMBL" id="MBT1688152.1"/>
    </source>
</evidence>
<sequence>MKKKIVILPGDGIGKEVTACGKKVLEQVAECFGHQFSFDYATIGHEAIEATGTPLPDASLEKMKNCDAVLFGAVGHPKYDNDPSAKVRPEQGLLKMRKELGLYANLRPIKLFDELLGASSIKPEILKGADILFFRELTGDVYFGERGRKDEGKTAYDTMIYSRYEVERIAHKAFKAALTRGKKVTSVDKANVLESSRLWREVVQDVARQYPDVEVEHMFVDAAAMKLIQNPRGFDVVVTGNLFGDILTDEASQIAGSMGMLASASIGDTVGLYEPIHGSAHDITGKGIANPLASILSAALLLDISFGLKEESETVIKAVEKTLREGYRTRDIADATTAHEKILGTEVMGNVVCNNARMLVNCQVAV</sequence>
<gene>
    <name evidence="14 17" type="primary">leuB</name>
    <name evidence="17" type="ORF">KK078_16395</name>
</gene>
<evidence type="ECO:0000256" key="1">
    <source>
        <dbReference type="ARBA" id="ARBA00000624"/>
    </source>
</evidence>
<dbReference type="NCBIfam" id="TIGR00169">
    <property type="entry name" value="leuB"/>
    <property type="match status" value="1"/>
</dbReference>
<dbReference type="HAMAP" id="MF_01033">
    <property type="entry name" value="LeuB_type1"/>
    <property type="match status" value="1"/>
</dbReference>
<evidence type="ECO:0000256" key="6">
    <source>
        <dbReference type="ARBA" id="ARBA00022430"/>
    </source>
</evidence>
<evidence type="ECO:0000256" key="12">
    <source>
        <dbReference type="ARBA" id="ARBA00023211"/>
    </source>
</evidence>
<dbReference type="InterPro" id="IPR024084">
    <property type="entry name" value="IsoPropMal-DH-like_dom"/>
</dbReference>
<dbReference type="EC" id="1.1.1.85" evidence="14"/>
<comment type="pathway">
    <text evidence="3 14 15">Amino-acid biosynthesis; L-leucine biosynthesis; L-leucine from 3-methyl-2-oxobutanoate: step 3/4.</text>
</comment>
<evidence type="ECO:0000256" key="9">
    <source>
        <dbReference type="ARBA" id="ARBA00022842"/>
    </source>
</evidence>
<dbReference type="InterPro" id="IPR019818">
    <property type="entry name" value="IsoCit/isopropylmalate_DH_CS"/>
</dbReference>
<keyword evidence="11 14" id="KW-0520">NAD</keyword>
<keyword evidence="6 14" id="KW-0432">Leucine biosynthesis</keyword>
<feature type="binding site" evidence="14">
    <location>
        <position position="221"/>
    </location>
    <ligand>
        <name>substrate</name>
    </ligand>
</feature>